<evidence type="ECO:0000313" key="8">
    <source>
        <dbReference type="EMBL" id="CED83653.1"/>
    </source>
</evidence>
<evidence type="ECO:0000256" key="2">
    <source>
        <dbReference type="ARBA" id="ARBA00022692"/>
    </source>
</evidence>
<dbReference type="InterPro" id="IPR036513">
    <property type="entry name" value="STAS_dom_sf"/>
</dbReference>
<dbReference type="AlphaFoldDB" id="A0A0F7SUH7"/>
<keyword evidence="2 6" id="KW-0812">Transmembrane</keyword>
<evidence type="ECO:0000256" key="5">
    <source>
        <dbReference type="SAM" id="MobiDB-lite"/>
    </source>
</evidence>
<dbReference type="InterPro" id="IPR011547">
    <property type="entry name" value="SLC26A/SulP_dom"/>
</dbReference>
<keyword evidence="3 6" id="KW-1133">Transmembrane helix</keyword>
<dbReference type="EMBL" id="LN483157">
    <property type="protein sequence ID" value="CED83653.1"/>
    <property type="molecule type" value="Genomic_DNA"/>
</dbReference>
<evidence type="ECO:0000259" key="7">
    <source>
        <dbReference type="PROSITE" id="PS50801"/>
    </source>
</evidence>
<feature type="transmembrane region" description="Helical" evidence="6">
    <location>
        <begin position="276"/>
        <end position="296"/>
    </location>
</feature>
<comment type="subcellular location">
    <subcellularLocation>
        <location evidence="1">Membrane</location>
        <topology evidence="1">Multi-pass membrane protein</topology>
    </subcellularLocation>
</comment>
<dbReference type="GO" id="GO:0016020">
    <property type="term" value="C:membrane"/>
    <property type="evidence" value="ECO:0007669"/>
    <property type="project" value="UniProtKB-SubCell"/>
</dbReference>
<accession>A0A0F7SUH7</accession>
<dbReference type="InterPro" id="IPR001902">
    <property type="entry name" value="SLC26A/SulP_fam"/>
</dbReference>
<dbReference type="PROSITE" id="PS50801">
    <property type="entry name" value="STAS"/>
    <property type="match status" value="1"/>
</dbReference>
<dbReference type="SUPFAM" id="SSF52091">
    <property type="entry name" value="SpoIIaa-like"/>
    <property type="match status" value="1"/>
</dbReference>
<evidence type="ECO:0000256" key="3">
    <source>
        <dbReference type="ARBA" id="ARBA00022989"/>
    </source>
</evidence>
<feature type="transmembrane region" description="Helical" evidence="6">
    <location>
        <begin position="359"/>
        <end position="377"/>
    </location>
</feature>
<evidence type="ECO:0000256" key="4">
    <source>
        <dbReference type="ARBA" id="ARBA00023136"/>
    </source>
</evidence>
<dbReference type="CDD" id="cd07042">
    <property type="entry name" value="STAS_SulP_like_sulfate_transporter"/>
    <property type="match status" value="1"/>
</dbReference>
<feature type="transmembrane region" description="Helical" evidence="6">
    <location>
        <begin position="517"/>
        <end position="535"/>
    </location>
</feature>
<organism evidence="8">
    <name type="scientific">Phaffia rhodozyma</name>
    <name type="common">Yeast</name>
    <name type="synonym">Xanthophyllomyces dendrorhous</name>
    <dbReference type="NCBI Taxonomy" id="264483"/>
    <lineage>
        <taxon>Eukaryota</taxon>
        <taxon>Fungi</taxon>
        <taxon>Dikarya</taxon>
        <taxon>Basidiomycota</taxon>
        <taxon>Agaricomycotina</taxon>
        <taxon>Tremellomycetes</taxon>
        <taxon>Cystofilobasidiales</taxon>
        <taxon>Mrakiaceae</taxon>
        <taxon>Phaffia</taxon>
    </lineage>
</organism>
<dbReference type="InterPro" id="IPR002645">
    <property type="entry name" value="STAS_dom"/>
</dbReference>
<proteinExistence type="predicted"/>
<dbReference type="Pfam" id="PF01740">
    <property type="entry name" value="STAS"/>
    <property type="match status" value="1"/>
</dbReference>
<feature type="region of interest" description="Disordered" evidence="5">
    <location>
        <begin position="1"/>
        <end position="72"/>
    </location>
</feature>
<feature type="compositionally biased region" description="Low complexity" evidence="5">
    <location>
        <begin position="1"/>
        <end position="50"/>
    </location>
</feature>
<evidence type="ECO:0000256" key="6">
    <source>
        <dbReference type="SAM" id="Phobius"/>
    </source>
</evidence>
<dbReference type="Pfam" id="PF00916">
    <property type="entry name" value="Sulfate_transp"/>
    <property type="match status" value="1"/>
</dbReference>
<dbReference type="Gene3D" id="3.30.750.24">
    <property type="entry name" value="STAS domain"/>
    <property type="match status" value="1"/>
</dbReference>
<feature type="transmembrane region" description="Helical" evidence="6">
    <location>
        <begin position="493"/>
        <end position="511"/>
    </location>
</feature>
<feature type="transmembrane region" description="Helical" evidence="6">
    <location>
        <begin position="412"/>
        <end position="433"/>
    </location>
</feature>
<feature type="transmembrane region" description="Helical" evidence="6">
    <location>
        <begin position="556"/>
        <end position="580"/>
    </location>
</feature>
<sequence>MSSFSSSSMGYQSTYTSRAPTPAFPTDTDLTPTTAAPNSTTPLLSSTLSSARQQPYVPPRKQQSMSGLSRISGLDDDESFSQQVLTPGMLAEDTPFFQGIQTKGSGDLEEDLQEGSKSRRLMTFRTRSKYYIPVLSWLPTYNLELFTGDVVAGITLTCLLIPQGISYASQLAKLSPISGLYCSAVPAIIYALLGTCRQLSIGPEAALCLLIGNTIQEIIGHMDRDVHNPLSDAAKQAIGVDVATAIGWQVGLITFGLGIFRLGFLDVVLSRALLKGFITAVAVIISIEQLGGMLGLSQKIAALPLPHTTVSKVAFLATHVSETHCLTAIISFSTFAFLFVTKATKKLMKDRRGFRWLKFVPEIFVGVVITTLLARMYRWDLNGLQVLGKIESLAVVGGGSVAFPVNRDTLKFFIRTFSTSAVISVIGFVDSIVSAKEQSGKFGYSISPNRELVALGASNIASSFFPGLVPAFGSVTRSRLNGETGARTQMAGLVSAFCIFVAISFLLPSLFYLPKCVLAAVVFMVIIGIIIEAPHEIRFYLKVSAWQDLTQFTGTFLLTLFVGVEPGLVASVAFSLILVVQNSTQTRIKILGHVRGAGDKWAAIDENPEAEEDIPGVLVIRIRESLNFANTGQLKERLRRLELYGPSKAHPSEAPRRTEANVIVIHMSDVEYIDASALAIFEEIAISYRARGVPIFFTHLRPTQKELFVKAGLVNILGPAQFQDDVASAINIIESIGLGSSASNVPARA</sequence>
<feature type="transmembrane region" description="Helical" evidence="6">
    <location>
        <begin position="246"/>
        <end position="264"/>
    </location>
</feature>
<reference evidence="8" key="1">
    <citation type="submission" date="2014-08" db="EMBL/GenBank/DDBJ databases">
        <authorList>
            <person name="Sharma Rahul"/>
            <person name="Thines Marco"/>
        </authorList>
    </citation>
    <scope>NUCLEOTIDE SEQUENCE</scope>
</reference>
<name>A0A0F7SUH7_PHARH</name>
<keyword evidence="4 6" id="KW-0472">Membrane</keyword>
<evidence type="ECO:0000256" key="1">
    <source>
        <dbReference type="ARBA" id="ARBA00004141"/>
    </source>
</evidence>
<protein>
    <submittedName>
        <fullName evidence="8">Sulfate/bicarbonate/oxalate exchanger SAT-1 and related transporters (SLC26 family)</fullName>
    </submittedName>
</protein>
<dbReference type="PANTHER" id="PTHR11814">
    <property type="entry name" value="SULFATE TRANSPORTER"/>
    <property type="match status" value="1"/>
</dbReference>
<feature type="transmembrane region" description="Helical" evidence="6">
    <location>
        <begin position="453"/>
        <end position="472"/>
    </location>
</feature>
<feature type="domain" description="STAS" evidence="7">
    <location>
        <begin position="607"/>
        <end position="733"/>
    </location>
</feature>
<feature type="transmembrane region" description="Helical" evidence="6">
    <location>
        <begin position="316"/>
        <end position="339"/>
    </location>
</feature>
<dbReference type="GO" id="GO:0055085">
    <property type="term" value="P:transmembrane transport"/>
    <property type="evidence" value="ECO:0007669"/>
    <property type="project" value="InterPro"/>
</dbReference>